<protein>
    <submittedName>
        <fullName evidence="1">Uncharacterized protein</fullName>
    </submittedName>
</protein>
<accession>A0AAJ2DNV9</accession>
<evidence type="ECO:0000313" key="1">
    <source>
        <dbReference type="EMBL" id="MDR4329156.1"/>
    </source>
</evidence>
<evidence type="ECO:0000313" key="2">
    <source>
        <dbReference type="Proteomes" id="UP001248134"/>
    </source>
</evidence>
<dbReference type="Proteomes" id="UP001248134">
    <property type="component" value="Unassembled WGS sequence"/>
</dbReference>
<gene>
    <name evidence="1" type="ORF">FOS08_25745</name>
</gene>
<sequence>MILGAPYSFRKRVPNGGYSIFFNKKDILIERMMEGGIINKFVDYLKKMAGNKKGGIEEEDVKDVC</sequence>
<organism evidence="1 2">
    <name type="scientific">Bacillus pseudomycoides</name>
    <dbReference type="NCBI Taxonomy" id="64104"/>
    <lineage>
        <taxon>Bacteria</taxon>
        <taxon>Bacillati</taxon>
        <taxon>Bacillota</taxon>
        <taxon>Bacilli</taxon>
        <taxon>Bacillales</taxon>
        <taxon>Bacillaceae</taxon>
        <taxon>Bacillus</taxon>
        <taxon>Bacillus cereus group</taxon>
    </lineage>
</organism>
<comment type="caution">
    <text evidence="1">The sequence shown here is derived from an EMBL/GenBank/DDBJ whole genome shotgun (WGS) entry which is preliminary data.</text>
</comment>
<proteinExistence type="predicted"/>
<dbReference type="EMBL" id="VLYX01000050">
    <property type="protein sequence ID" value="MDR4329156.1"/>
    <property type="molecule type" value="Genomic_DNA"/>
</dbReference>
<reference evidence="1" key="1">
    <citation type="submission" date="2019-07" db="EMBL/GenBank/DDBJ databases">
        <title>Phylogenomic Reclassification of ATCC Bacillus Strains and Various Taxa within the Genus Bacillus.</title>
        <authorList>
            <person name="Riojas M.A."/>
            <person name="Frank A.M."/>
            <person name="Fenn S.L."/>
            <person name="King S.P."/>
            <person name="Brower S.M."/>
            <person name="Hazbon M.H."/>
        </authorList>
    </citation>
    <scope>NUCLEOTIDE SEQUENCE</scope>
    <source>
        <strain evidence="1">NR-12239</strain>
    </source>
</reference>
<dbReference type="RefSeq" id="WP_309440467.1">
    <property type="nucleotide sequence ID" value="NZ_VLYX01000050.1"/>
</dbReference>
<dbReference type="AlphaFoldDB" id="A0AAJ2DNV9"/>
<name>A0AAJ2DNV9_9BACI</name>